<comment type="caution">
    <text evidence="1">The sequence shown here is derived from an EMBL/GenBank/DDBJ whole genome shotgun (WGS) entry which is preliminary data.</text>
</comment>
<dbReference type="Proteomes" id="UP001500279">
    <property type="component" value="Unassembled WGS sequence"/>
</dbReference>
<organism evidence="1 2">
    <name type="scientific">Ideonella azotifigens</name>
    <dbReference type="NCBI Taxonomy" id="513160"/>
    <lineage>
        <taxon>Bacteria</taxon>
        <taxon>Pseudomonadati</taxon>
        <taxon>Pseudomonadota</taxon>
        <taxon>Betaproteobacteria</taxon>
        <taxon>Burkholderiales</taxon>
        <taxon>Sphaerotilaceae</taxon>
        <taxon>Ideonella</taxon>
    </lineage>
</organism>
<dbReference type="PROSITE" id="PS51257">
    <property type="entry name" value="PROKAR_LIPOPROTEIN"/>
    <property type="match status" value="1"/>
</dbReference>
<protein>
    <recommendedName>
        <fullName evidence="3">Lipoprotein</fullName>
    </recommendedName>
</protein>
<evidence type="ECO:0008006" key="3">
    <source>
        <dbReference type="Google" id="ProtNLM"/>
    </source>
</evidence>
<evidence type="ECO:0000313" key="1">
    <source>
        <dbReference type="EMBL" id="GAA0748153.1"/>
    </source>
</evidence>
<gene>
    <name evidence="1" type="ORF">GCM10009107_17280</name>
</gene>
<reference evidence="1 2" key="1">
    <citation type="journal article" date="2019" name="Int. J. Syst. Evol. Microbiol.">
        <title>The Global Catalogue of Microorganisms (GCM) 10K type strain sequencing project: providing services to taxonomists for standard genome sequencing and annotation.</title>
        <authorList>
            <consortium name="The Broad Institute Genomics Platform"/>
            <consortium name="The Broad Institute Genome Sequencing Center for Infectious Disease"/>
            <person name="Wu L."/>
            <person name="Ma J."/>
        </authorList>
    </citation>
    <scope>NUCLEOTIDE SEQUENCE [LARGE SCALE GENOMIC DNA]</scope>
    <source>
        <strain evidence="1 2">JCM 15503</strain>
    </source>
</reference>
<dbReference type="EMBL" id="BAAAEW010000008">
    <property type="protein sequence ID" value="GAA0748153.1"/>
    <property type="molecule type" value="Genomic_DNA"/>
</dbReference>
<accession>A0ABN1JWP2</accession>
<sequence>MARSAACVIALALCGCGGGGEGSSEAPSATVPPSMSGTVSDGVVMDMGNFRGLDVGVKGSAGIARETSAVTVTTHYNVTLDQLAPPYLLSANVLDGIRLLAPATRDGTANLTPLTTLTTAWLLGTDPAAYFDNTLAGQGGVPAFTDAEVATAQAEVTRYLARVSQVELNSSIASQNWVTTPMQNAPGDAMFDQIVVLNNALTAATSSLAQLAGEVAAQKQRCSRTRVAVTGGIAANHFCQKDSSSQFMSGNLVRVFNFADIEGSTLALRVKNGAVIRIAYVTREGSFGCDSQTACAGATVGALTADDTVPITLAGVQLRAQAGTKVALDGALAGAGALPTLPCDNDKFYLLDPAGGVRGLCMYEAGANKRASQADYNWGSQDGDQPYYLELVSDGTSVASIDVWWYDPETGNPLTLYRCEQAACTGVTISEPLDSVDEYGDPLRARNFALHNVPMSAVDSEGRLGSAVAMTVTATLSNRVPGAGFTPDCSTSIEHNTVSFSDSTPALDVCPPPPSSDDYYTFKSAYPYYVPGIDDAVDFSVSTYVVPIDGSVSPLNTIHVVLSGNTVLKIFLQTAGDTRSFSCLADACAGVTVSALDDQGQRTIGFNGTVLLEDPVRQIPGAGTTAVITGGFLSVSDPYFVPLSVGGRRAVTALPSRPRQARAAPGFR</sequence>
<keyword evidence="2" id="KW-1185">Reference proteome</keyword>
<evidence type="ECO:0000313" key="2">
    <source>
        <dbReference type="Proteomes" id="UP001500279"/>
    </source>
</evidence>
<name>A0ABN1JWP2_9BURK</name>
<proteinExistence type="predicted"/>